<dbReference type="EMBL" id="BAAAYN010000009">
    <property type="protein sequence ID" value="GAA3384786.1"/>
    <property type="molecule type" value="Genomic_DNA"/>
</dbReference>
<name>A0ABP6SV25_9ACTN</name>
<feature type="compositionally biased region" description="Basic and acidic residues" evidence="1">
    <location>
        <begin position="129"/>
        <end position="149"/>
    </location>
</feature>
<evidence type="ECO:0000313" key="2">
    <source>
        <dbReference type="EMBL" id="GAA3384786.1"/>
    </source>
</evidence>
<proteinExistence type="predicted"/>
<protein>
    <submittedName>
        <fullName evidence="2">Aminoglycoside phosphotransferase family protein</fullName>
    </submittedName>
</protein>
<feature type="region of interest" description="Disordered" evidence="1">
    <location>
        <begin position="129"/>
        <end position="179"/>
    </location>
</feature>
<evidence type="ECO:0000313" key="3">
    <source>
        <dbReference type="Proteomes" id="UP001501676"/>
    </source>
</evidence>
<comment type="caution">
    <text evidence="2">The sequence shown here is derived from an EMBL/GenBank/DDBJ whole genome shotgun (WGS) entry which is preliminary data.</text>
</comment>
<dbReference type="Proteomes" id="UP001501676">
    <property type="component" value="Unassembled WGS sequence"/>
</dbReference>
<evidence type="ECO:0000256" key="1">
    <source>
        <dbReference type="SAM" id="MobiDB-lite"/>
    </source>
</evidence>
<accession>A0ABP6SV25</accession>
<organism evidence="2 3">
    <name type="scientific">Cryptosporangium minutisporangium</name>
    <dbReference type="NCBI Taxonomy" id="113569"/>
    <lineage>
        <taxon>Bacteria</taxon>
        <taxon>Bacillati</taxon>
        <taxon>Actinomycetota</taxon>
        <taxon>Actinomycetes</taxon>
        <taxon>Cryptosporangiales</taxon>
        <taxon>Cryptosporangiaceae</taxon>
        <taxon>Cryptosporangium</taxon>
    </lineage>
</organism>
<dbReference type="SUPFAM" id="SSF56112">
    <property type="entry name" value="Protein kinase-like (PK-like)"/>
    <property type="match status" value="1"/>
</dbReference>
<gene>
    <name evidence="2" type="ORF">GCM10020369_15810</name>
</gene>
<dbReference type="Gene3D" id="3.90.1200.10">
    <property type="match status" value="1"/>
</dbReference>
<dbReference type="InterPro" id="IPR011009">
    <property type="entry name" value="Kinase-like_dom_sf"/>
</dbReference>
<dbReference type="Pfam" id="PF04655">
    <property type="entry name" value="APH_6_hur"/>
    <property type="match status" value="2"/>
</dbReference>
<dbReference type="InterPro" id="IPR006748">
    <property type="entry name" value="NH2Glyco/OHUrea_AB-resist_kin"/>
</dbReference>
<sequence>MWGDAGRQWLDALPALVDAVARQWGLTIGAPYSGLSYHWVAQVTDAAGAPAVLKLGPPGFGHLQDEAAALRAFDGHGAARLLDADDQRGALLLEQVRPGSLLRDEVIAGRDAEATAALVAVATRLHRAAVEPRRDRVSAPEPVRDRVHTPEPASGGTATPEPSPGAEPAPGSGDSGLPDVRQQREAFPRYLQTFGDDGPLPRALVERADRLFTELCDSATRRVVLHGDLHHDNVLRAERAPWLAIDPHGVVGDPGYDAGALLYNPDPDRRDEALLALVPARVEQLADGLGEPIERITAWGFAVAMLSEVWDTEGRIPGASPAQGGPGPTGRAFDVARILLPRLR</sequence>
<reference evidence="3" key="1">
    <citation type="journal article" date="2019" name="Int. J. Syst. Evol. Microbiol.">
        <title>The Global Catalogue of Microorganisms (GCM) 10K type strain sequencing project: providing services to taxonomists for standard genome sequencing and annotation.</title>
        <authorList>
            <consortium name="The Broad Institute Genomics Platform"/>
            <consortium name="The Broad Institute Genome Sequencing Center for Infectious Disease"/>
            <person name="Wu L."/>
            <person name="Ma J."/>
        </authorList>
    </citation>
    <scope>NUCLEOTIDE SEQUENCE [LARGE SCALE GENOMIC DNA]</scope>
    <source>
        <strain evidence="3">JCM 9458</strain>
    </source>
</reference>
<keyword evidence="3" id="KW-1185">Reference proteome</keyword>